<comment type="caution">
    <text evidence="4">The sequence shown here is derived from an EMBL/GenBank/DDBJ whole genome shotgun (WGS) entry which is preliminary data.</text>
</comment>
<dbReference type="SMART" id="SM00320">
    <property type="entry name" value="WD40"/>
    <property type="match status" value="4"/>
</dbReference>
<dbReference type="InterPro" id="IPR036322">
    <property type="entry name" value="WD40_repeat_dom_sf"/>
</dbReference>
<evidence type="ECO:0000313" key="4">
    <source>
        <dbReference type="EMBL" id="KMZ63434.1"/>
    </source>
</evidence>
<dbReference type="GO" id="GO:0005737">
    <property type="term" value="C:cytoplasm"/>
    <property type="evidence" value="ECO:0000318"/>
    <property type="project" value="GO_Central"/>
</dbReference>
<dbReference type="SUPFAM" id="SSF48371">
    <property type="entry name" value="ARM repeat"/>
    <property type="match status" value="1"/>
</dbReference>
<dbReference type="OMA" id="CIVRIES"/>
<dbReference type="InterPro" id="IPR011989">
    <property type="entry name" value="ARM-like"/>
</dbReference>
<accession>A0A0K9P366</accession>
<dbReference type="Gene3D" id="2.130.10.10">
    <property type="entry name" value="YVTN repeat-like/Quinoprotein amine dehydrogenase"/>
    <property type="match status" value="1"/>
</dbReference>
<organism evidence="4 5">
    <name type="scientific">Zostera marina</name>
    <name type="common">Eelgrass</name>
    <dbReference type="NCBI Taxonomy" id="29655"/>
    <lineage>
        <taxon>Eukaryota</taxon>
        <taxon>Viridiplantae</taxon>
        <taxon>Streptophyta</taxon>
        <taxon>Embryophyta</taxon>
        <taxon>Tracheophyta</taxon>
        <taxon>Spermatophyta</taxon>
        <taxon>Magnoliopsida</taxon>
        <taxon>Liliopsida</taxon>
        <taxon>Zosteraceae</taxon>
        <taxon>Zostera</taxon>
    </lineage>
</organism>
<evidence type="ECO:0000313" key="5">
    <source>
        <dbReference type="Proteomes" id="UP000036987"/>
    </source>
</evidence>
<dbReference type="InterPro" id="IPR001680">
    <property type="entry name" value="WD40_rpt"/>
</dbReference>
<keyword evidence="5" id="KW-1185">Reference proteome</keyword>
<dbReference type="Proteomes" id="UP000036987">
    <property type="component" value="Unassembled WGS sequence"/>
</dbReference>
<keyword evidence="1 3" id="KW-0853">WD repeat</keyword>
<dbReference type="InterPro" id="IPR019775">
    <property type="entry name" value="WD40_repeat_CS"/>
</dbReference>
<dbReference type="PANTHER" id="PTHR44099:SF4">
    <property type="entry name" value="RABCONNECTIN-3B, ISOFORM A"/>
    <property type="match status" value="1"/>
</dbReference>
<evidence type="ECO:0000256" key="1">
    <source>
        <dbReference type="ARBA" id="ARBA00022574"/>
    </source>
</evidence>
<dbReference type="PROSITE" id="PS00678">
    <property type="entry name" value="WD_REPEATS_1"/>
    <property type="match status" value="1"/>
</dbReference>
<name>A0A0K9P366_ZOSMR</name>
<dbReference type="Pfam" id="PF00400">
    <property type="entry name" value="WD40"/>
    <property type="match status" value="1"/>
</dbReference>
<keyword evidence="2" id="KW-0677">Repeat</keyword>
<reference evidence="5" key="1">
    <citation type="journal article" date="2016" name="Nature">
        <title>The genome of the seagrass Zostera marina reveals angiosperm adaptation to the sea.</title>
        <authorList>
            <person name="Olsen J.L."/>
            <person name="Rouze P."/>
            <person name="Verhelst B."/>
            <person name="Lin Y.-C."/>
            <person name="Bayer T."/>
            <person name="Collen J."/>
            <person name="Dattolo E."/>
            <person name="De Paoli E."/>
            <person name="Dittami S."/>
            <person name="Maumus F."/>
            <person name="Michel G."/>
            <person name="Kersting A."/>
            <person name="Lauritano C."/>
            <person name="Lohaus R."/>
            <person name="Toepel M."/>
            <person name="Tonon T."/>
            <person name="Vanneste K."/>
            <person name="Amirebrahimi M."/>
            <person name="Brakel J."/>
            <person name="Bostroem C."/>
            <person name="Chovatia M."/>
            <person name="Grimwood J."/>
            <person name="Jenkins J.W."/>
            <person name="Jueterbock A."/>
            <person name="Mraz A."/>
            <person name="Stam W.T."/>
            <person name="Tice H."/>
            <person name="Bornberg-Bauer E."/>
            <person name="Green P.J."/>
            <person name="Pearson G.A."/>
            <person name="Procaccini G."/>
            <person name="Duarte C.M."/>
            <person name="Schmutz J."/>
            <person name="Reusch T.B.H."/>
            <person name="Van de Peer Y."/>
        </authorList>
    </citation>
    <scope>NUCLEOTIDE SEQUENCE [LARGE SCALE GENOMIC DNA]</scope>
    <source>
        <strain evidence="5">cv. Finnish</strain>
    </source>
</reference>
<dbReference type="InterPro" id="IPR049916">
    <property type="entry name" value="WDR72-like"/>
</dbReference>
<protein>
    <submittedName>
        <fullName evidence="4">Uncharacterized protein</fullName>
    </submittedName>
</protein>
<dbReference type="InterPro" id="IPR016024">
    <property type="entry name" value="ARM-type_fold"/>
</dbReference>
<evidence type="ECO:0000256" key="3">
    <source>
        <dbReference type="PROSITE-ProRule" id="PRU00221"/>
    </source>
</evidence>
<dbReference type="OrthoDB" id="338622at2759"/>
<evidence type="ECO:0000256" key="2">
    <source>
        <dbReference type="ARBA" id="ARBA00022737"/>
    </source>
</evidence>
<proteinExistence type="predicted"/>
<dbReference type="SUPFAM" id="SSF50978">
    <property type="entry name" value="WD40 repeat-like"/>
    <property type="match status" value="2"/>
</dbReference>
<dbReference type="InterPro" id="IPR015943">
    <property type="entry name" value="WD40/YVTN_repeat-like_dom_sf"/>
</dbReference>
<dbReference type="PROSITE" id="PS50082">
    <property type="entry name" value="WD_REPEATS_2"/>
    <property type="match status" value="1"/>
</dbReference>
<dbReference type="PANTHER" id="PTHR44099">
    <property type="entry name" value="RABCONNECTIN-3B, ISOFORM A"/>
    <property type="match status" value="1"/>
</dbReference>
<dbReference type="STRING" id="29655.A0A0K9P366"/>
<feature type="repeat" description="WD" evidence="3">
    <location>
        <begin position="457"/>
        <end position="479"/>
    </location>
</feature>
<sequence length="1363" mass="150842">MMTAVSEEPRYVCVACGLMEVEGGDGDGNWRNGSSKISIFIVDSSCLSIVRIVSHEISPFGDLRLVSALLLAGKNQSFTLIDDFGRVRLLGMEGEVDGGNGRKISGLENSTYLSHGESLNNGESVVCIDVCRHILIIVFKTKCVFKNIHNNSVLGEISLLASWVCKEGHLDLAGGIFLDNVNCESESGEEGFEVILILWNKEGSAAVYNFRASMNNSVIKLLYEPLAKIQGFSHHKKSNTNRSFHFCKLDGCIVRIESVCSSLKGSSIWRPYITMWSIPELLNLQRQYLDFSQESEESCSRSIDNIHMSIFLGQGGFPINSVEDASSSCPVELVGQIAHKSGKNTKHDYTSTSGSVVIPNEGFTHIENEQVVSSSLVISQDSNALDTAIYGYYSGYIQVIRFGDSLSKNNSGDRSFSNHTRQYICKQSFSAHSSAILCLAVHHMLPSSKVHNFHTVLISGSLDCTIRLWDLDNDNRLLFVFHHHVSPVKQIILPPRQTDSPWCNCFLSIGEDCCVALLSLETFCLERLFPGHPFYPSMVAWDSKRGYIACLCKNSLPSSNAFTVLHIWDVKTGARERVFNGMFSYSAFDYFCRGIDRNANSSDILGGGISASILHLPLMEVLGLPDTHSPTLQKEIKTFMMKFPKSTDTLNSSISSMPNGKQISSIQSSFSPKKKISRKPINYSCPFPGIAALNFDLAYLVSSCKMNKHDTISSDDQVNTMDSDRKINNLGVHQNSSQDNSNAQKPVVDFRMDGLIEGFLIRFSLGLLHLWDVDTKIDKLLIDELNILKPEGLFVASGIPGDKGSMTLTFPGLSPILELWKFSSEYCAMRSLTIVSLAQYLIAQSHSKSFVSSALVAFYARGFVEKVPDIKPLSLQILINFWQDPSEHVRMAARSLFHLSAPRAIPLSVFSVRTNPPAYSSIPDHLTEEFSYHNKKNTFGDKYLYSNDGDTNTAWLESCESQDWISWIGGTLQDAMASDVIVAATLAVWYPTLVKNNLFVMVANHLIKLVMSFDDRYSSTAAELLAEGMDSTWKICIDSKIPQITKAIFSQIEHLNDVSSTKLKQNGAVSISIHEPLVDILLPSLAMVNIPGFLNVIESQIWATSSDSPVHLVSIKILIRVIRGSPKLLAPYLDKIVNFILQTMDHANSDMRRMCLQSSMVALREVACAFPMVSLSEVNLKLAVGDVNGDINSSTIRVYDLHSMAKIKVLDASGPLGFPKLLSGSYGATTTISAVSFSPDGEGVVAFSEHGLVIRWWSLESAWWEKLNRSLIPVQCTKLIYVPPWEGLSPNSSRKSIIASMIVGHDNGSKSPERTTMELSDLDNLGVSPESPPNVDLSYRLNWVERGNVVLSRHKHQLGSFRF</sequence>
<dbReference type="EMBL" id="LFYR01001237">
    <property type="protein sequence ID" value="KMZ63434.1"/>
    <property type="molecule type" value="Genomic_DNA"/>
</dbReference>
<gene>
    <name evidence="4" type="ORF">ZOSMA_40G00650</name>
</gene>
<dbReference type="Gene3D" id="1.25.10.10">
    <property type="entry name" value="Leucine-rich Repeat Variant"/>
    <property type="match status" value="1"/>
</dbReference>